<protein>
    <submittedName>
        <fullName evidence="1">Uncharacterized protein</fullName>
    </submittedName>
</protein>
<dbReference type="Ensembl" id="ENSCABT00000025364.1">
    <property type="protein sequence ID" value="ENSCABP00000023152.1"/>
    <property type="gene ID" value="ENSCABG00000017046.1"/>
</dbReference>
<sequence>MAQHSLGSSCSWPALHWPVCNPACRKASAGDNPLFLPPPCQPQKKSSPLQIQGFGSRDQASLQLSALFQNGTGGSSLSRAPPGKLLKRTLHYSYTGDTPISRALSAPAVTLQTTRLTQTGWCGQESLNRSGLLQNLRPMQLYQWERLPWTGWLLFTWGLQCITAEEYTGKDIGLTTCKLTVGEYAATLSKHIRKTRKAASAQCENLSSPVIQELSNMARFYVMHPEHDMKWTLKLNPKARTFDQQLADNKAAFKDL</sequence>
<dbReference type="Proteomes" id="UP000694404">
    <property type="component" value="Unplaced"/>
</dbReference>
<organism evidence="1 2">
    <name type="scientific">Chelonoidis abingdonii</name>
    <name type="common">Abingdon island giant tortoise</name>
    <name type="synonym">Testudo abingdonii</name>
    <dbReference type="NCBI Taxonomy" id="106734"/>
    <lineage>
        <taxon>Eukaryota</taxon>
        <taxon>Metazoa</taxon>
        <taxon>Chordata</taxon>
        <taxon>Craniata</taxon>
        <taxon>Vertebrata</taxon>
        <taxon>Euteleostomi</taxon>
        <taxon>Archelosauria</taxon>
        <taxon>Testudinata</taxon>
        <taxon>Testudines</taxon>
        <taxon>Cryptodira</taxon>
        <taxon>Durocryptodira</taxon>
        <taxon>Testudinoidea</taxon>
        <taxon>Testudinidae</taxon>
        <taxon>Chelonoidis</taxon>
    </lineage>
</organism>
<proteinExistence type="predicted"/>
<evidence type="ECO:0000313" key="1">
    <source>
        <dbReference type="Ensembl" id="ENSCABP00000023152.1"/>
    </source>
</evidence>
<reference evidence="1" key="1">
    <citation type="submission" date="2025-08" db="UniProtKB">
        <authorList>
            <consortium name="Ensembl"/>
        </authorList>
    </citation>
    <scope>IDENTIFICATION</scope>
</reference>
<evidence type="ECO:0000313" key="2">
    <source>
        <dbReference type="Proteomes" id="UP000694404"/>
    </source>
</evidence>
<name>A0A8C0IW27_CHEAB</name>
<reference evidence="1" key="2">
    <citation type="submission" date="2025-09" db="UniProtKB">
        <authorList>
            <consortium name="Ensembl"/>
        </authorList>
    </citation>
    <scope>IDENTIFICATION</scope>
</reference>
<accession>A0A8C0IW27</accession>
<dbReference type="Gene3D" id="3.90.25.10">
    <property type="entry name" value="UDP-galactose 4-epimerase, domain 1"/>
    <property type="match status" value="1"/>
</dbReference>
<keyword evidence="2" id="KW-1185">Reference proteome</keyword>
<dbReference type="AlphaFoldDB" id="A0A8C0IW27"/>